<organism evidence="3 4">
    <name type="scientific">Nocardiopsis composta</name>
    <dbReference type="NCBI Taxonomy" id="157465"/>
    <lineage>
        <taxon>Bacteria</taxon>
        <taxon>Bacillati</taxon>
        <taxon>Actinomycetota</taxon>
        <taxon>Actinomycetes</taxon>
        <taxon>Streptosporangiales</taxon>
        <taxon>Nocardiopsidaceae</taxon>
        <taxon>Nocardiopsis</taxon>
    </lineage>
</organism>
<proteinExistence type="predicted"/>
<evidence type="ECO:0000256" key="1">
    <source>
        <dbReference type="SAM" id="MobiDB-lite"/>
    </source>
</evidence>
<sequence length="833" mass="92138">MNSRGGSRLSVRYFDDRILLSDAEAWAYFRLPTVSYEFSTPEEREALATNVTIALAAIRMDDAEVHLRIAHRTYPAAQWATRLDETSDSGPGWYDYLDEMYRHVWAKDFWTKEVYLGVRLGLRGGVRGQLKQGVFAQLLGAYQRSEQVLGIDDPAIDAKELARWTEQAERLGRALAASSLHARHATANQVAWLLRHAVAGTAEEPRSSAAGRRTWGRGEIEQLVEGVVHNGRSMLKLEQFAGDTYVAYLSFSRFPDLMPFPDGEPWLHHADALPFPVEISSRMKLIPPAKASKDVSRKLAHARDMDAHIREAGADMPIALAEQIDAARMLEHGITKERLPFVYGWHRLMVSAPTEGELVQRVEAVVEHYRDIGIDVVNSTGDQLSLFNESLPGDRIRLGAYAQRQPLRTIAGGMPTATVDLGDRRDPSQGGGGWTGPYIGETLGRARSIVHFDPMVAAARNRPTAIAITGEPGGGKTTLALLLIYQLALRGVTVTAIDPKGDAESLVRLLQRRGRKARIMSLGSAQPGLLDPFAFGDDLPTKKTMATETLRLLLPRMSEERESAMIQAVAAVSNQPKPSLAKVVRYLERSHDPASRNLGAVLQSMSEMRLASLCFDPQGEAQIDTEGWTTVFTLGGLTLPDSTIQRDDYSYEQRLSVALLYLVSQFARRLMNGLDRHLPKAIFLDEAWAVTSTPEGAKLVPEVSRMGRSRNTALILVSQNAGDLLNEQVTNCLSSVFAFRSSERYEVESVMSLLGVEPTEEHQGMLRNLGNGECIFRDLDGRAGRIGVDLISEELLRWLDTNPTRQHPDDEEEEAFEGAEALIGTGRGNGQER</sequence>
<dbReference type="Gene3D" id="3.40.50.300">
    <property type="entry name" value="P-loop containing nucleotide triphosphate hydrolases"/>
    <property type="match status" value="2"/>
</dbReference>
<reference evidence="3 4" key="1">
    <citation type="submission" date="2020-08" db="EMBL/GenBank/DDBJ databases">
        <title>Sequencing the genomes of 1000 actinobacteria strains.</title>
        <authorList>
            <person name="Klenk H.-P."/>
        </authorList>
    </citation>
    <scope>NUCLEOTIDE SEQUENCE [LARGE SCALE GENOMIC DNA]</scope>
    <source>
        <strain evidence="3 4">DSM 44551</strain>
    </source>
</reference>
<dbReference type="SMART" id="SM00382">
    <property type="entry name" value="AAA"/>
    <property type="match status" value="1"/>
</dbReference>
<gene>
    <name evidence="3" type="ORF">HDA36_004667</name>
</gene>
<dbReference type="PANTHER" id="PTHR30121">
    <property type="entry name" value="UNCHARACTERIZED PROTEIN YJGR-RELATED"/>
    <property type="match status" value="1"/>
</dbReference>
<feature type="region of interest" description="Disordered" evidence="1">
    <location>
        <begin position="413"/>
        <end position="435"/>
    </location>
</feature>
<dbReference type="PIRSF" id="PIRSF015040">
    <property type="entry name" value="ATPase_SAG2001_prd"/>
    <property type="match status" value="1"/>
</dbReference>
<keyword evidence="4" id="KW-1185">Reference proteome</keyword>
<name>A0A7W8QRK7_9ACTN</name>
<accession>A0A7W8QRK7</accession>
<dbReference type="PANTHER" id="PTHR30121:SF6">
    <property type="entry name" value="SLR6007 PROTEIN"/>
    <property type="match status" value="1"/>
</dbReference>
<dbReference type="InterPro" id="IPR027417">
    <property type="entry name" value="P-loop_NTPase"/>
</dbReference>
<evidence type="ECO:0000313" key="3">
    <source>
        <dbReference type="EMBL" id="MBB5434583.1"/>
    </source>
</evidence>
<dbReference type="InterPro" id="IPR003593">
    <property type="entry name" value="AAA+_ATPase"/>
</dbReference>
<dbReference type="EMBL" id="JACHDB010000001">
    <property type="protein sequence ID" value="MBB5434583.1"/>
    <property type="molecule type" value="Genomic_DNA"/>
</dbReference>
<dbReference type="Proteomes" id="UP000572635">
    <property type="component" value="Unassembled WGS sequence"/>
</dbReference>
<dbReference type="Pfam" id="PF12846">
    <property type="entry name" value="AAA_10"/>
    <property type="match status" value="1"/>
</dbReference>
<dbReference type="InterPro" id="IPR016628">
    <property type="entry name" value="ATPase_SAG2001_prd"/>
</dbReference>
<evidence type="ECO:0000313" key="4">
    <source>
        <dbReference type="Proteomes" id="UP000572635"/>
    </source>
</evidence>
<protein>
    <recommendedName>
        <fullName evidence="2">AAA+ ATPase domain-containing protein</fullName>
    </recommendedName>
</protein>
<feature type="domain" description="AAA+ ATPase" evidence="2">
    <location>
        <begin position="462"/>
        <end position="743"/>
    </location>
</feature>
<dbReference type="AlphaFoldDB" id="A0A7W8QRK7"/>
<dbReference type="SUPFAM" id="SSF52540">
    <property type="entry name" value="P-loop containing nucleoside triphosphate hydrolases"/>
    <property type="match status" value="1"/>
</dbReference>
<dbReference type="RefSeq" id="WP_184395304.1">
    <property type="nucleotide sequence ID" value="NZ_BAAAJD010000060.1"/>
</dbReference>
<comment type="caution">
    <text evidence="3">The sequence shown here is derived from an EMBL/GenBank/DDBJ whole genome shotgun (WGS) entry which is preliminary data.</text>
</comment>
<dbReference type="InterPro" id="IPR051162">
    <property type="entry name" value="T4SS_component"/>
</dbReference>
<evidence type="ECO:0000259" key="2">
    <source>
        <dbReference type="SMART" id="SM00382"/>
    </source>
</evidence>